<keyword evidence="1" id="KW-0863">Zinc-finger</keyword>
<dbReference type="PROSITE" id="PS50157">
    <property type="entry name" value="ZINC_FINGER_C2H2_2"/>
    <property type="match status" value="1"/>
</dbReference>
<sequence length="329" mass="35191">MEGGFLNRMEQKGKAKAAAMVSKDMMLPSLGSSCYGGENTPLQINLQHSPVAILNSGVYNAAGSASMSVCDPSPREKILSYPCRYCKNRFSTAQALGGHQNTHRFVREQIKKQRVHGHTPKNSSLEQPNYGCSPNSLAHGHYKLPLYNSNTFSLPARPPIGYSHTMLGLPTTKYPQSTTGLTLCQPGQPSDGQLQVCNKSRMIKPNTLNINNVNANYTSGNFNFGETVVGGQGGSLEGFGAANANIINSMGISGDYVRGRGCTKLGGNSCFPFVGYEATGTSGNFFCVSQGESNVRGHDGTIDLLSRVGMRVGEDKESNGKAGNRDFES</sequence>
<dbReference type="Pfam" id="PF13912">
    <property type="entry name" value="zf-C2H2_6"/>
    <property type="match status" value="1"/>
</dbReference>
<dbReference type="Proteomes" id="UP001408789">
    <property type="component" value="Unassembled WGS sequence"/>
</dbReference>
<dbReference type="Gene3D" id="3.30.160.60">
    <property type="entry name" value="Classic Zinc Finger"/>
    <property type="match status" value="1"/>
</dbReference>
<dbReference type="InterPro" id="IPR013087">
    <property type="entry name" value="Znf_C2H2_type"/>
</dbReference>
<keyword evidence="1" id="KW-0862">Zinc</keyword>
<dbReference type="PANTHER" id="PTHR45730:SF109">
    <property type="entry name" value="ZINC FINGER PROTEIN KNUCKLES"/>
    <property type="match status" value="1"/>
</dbReference>
<dbReference type="EMBL" id="JBCNJP010000007">
    <property type="protein sequence ID" value="KAK9076659.1"/>
    <property type="molecule type" value="Genomic_DNA"/>
</dbReference>
<dbReference type="PANTHER" id="PTHR45730">
    <property type="entry name" value="ZINC FINGER PROTEIN JAGGED"/>
    <property type="match status" value="1"/>
</dbReference>
<evidence type="ECO:0000256" key="1">
    <source>
        <dbReference type="PROSITE-ProRule" id="PRU00042"/>
    </source>
</evidence>
<organism evidence="3 4">
    <name type="scientific">Deinandra increscens subsp. villosa</name>
    <dbReference type="NCBI Taxonomy" id="3103831"/>
    <lineage>
        <taxon>Eukaryota</taxon>
        <taxon>Viridiplantae</taxon>
        <taxon>Streptophyta</taxon>
        <taxon>Embryophyta</taxon>
        <taxon>Tracheophyta</taxon>
        <taxon>Spermatophyta</taxon>
        <taxon>Magnoliopsida</taxon>
        <taxon>eudicotyledons</taxon>
        <taxon>Gunneridae</taxon>
        <taxon>Pentapetalae</taxon>
        <taxon>asterids</taxon>
        <taxon>campanulids</taxon>
        <taxon>Asterales</taxon>
        <taxon>Asteraceae</taxon>
        <taxon>Asteroideae</taxon>
        <taxon>Heliantheae alliance</taxon>
        <taxon>Madieae</taxon>
        <taxon>Madiinae</taxon>
        <taxon>Deinandra</taxon>
    </lineage>
</organism>
<comment type="caution">
    <text evidence="3">The sequence shown here is derived from an EMBL/GenBank/DDBJ whole genome shotgun (WGS) entry which is preliminary data.</text>
</comment>
<reference evidence="3 4" key="1">
    <citation type="submission" date="2024-04" db="EMBL/GenBank/DDBJ databases">
        <title>The reference genome of an endangered Asteraceae, Deinandra increscens subsp. villosa, native to the Central Coast of California.</title>
        <authorList>
            <person name="Guilliams M."/>
            <person name="Hasenstab-Lehman K."/>
            <person name="Meyer R."/>
            <person name="Mcevoy S."/>
        </authorList>
    </citation>
    <scope>NUCLEOTIDE SEQUENCE [LARGE SCALE GENOMIC DNA]</scope>
    <source>
        <tissue evidence="3">Leaf</tissue>
    </source>
</reference>
<evidence type="ECO:0000259" key="2">
    <source>
        <dbReference type="PROSITE" id="PS50157"/>
    </source>
</evidence>
<dbReference type="InterPro" id="IPR045320">
    <property type="entry name" value="JAGGED/SL1-like"/>
</dbReference>
<evidence type="ECO:0000313" key="4">
    <source>
        <dbReference type="Proteomes" id="UP001408789"/>
    </source>
</evidence>
<dbReference type="PROSITE" id="PS00028">
    <property type="entry name" value="ZINC_FINGER_C2H2_1"/>
    <property type="match status" value="1"/>
</dbReference>
<dbReference type="GO" id="GO:0008270">
    <property type="term" value="F:zinc ion binding"/>
    <property type="evidence" value="ECO:0007669"/>
    <property type="project" value="UniProtKB-KW"/>
</dbReference>
<name>A0AAP0DT02_9ASTR</name>
<proteinExistence type="predicted"/>
<accession>A0AAP0DT02</accession>
<evidence type="ECO:0000313" key="3">
    <source>
        <dbReference type="EMBL" id="KAK9076659.1"/>
    </source>
</evidence>
<keyword evidence="4" id="KW-1185">Reference proteome</keyword>
<feature type="domain" description="C2H2-type" evidence="2">
    <location>
        <begin position="81"/>
        <end position="108"/>
    </location>
</feature>
<gene>
    <name evidence="3" type="ORF">SSX86_004993</name>
</gene>
<protein>
    <recommendedName>
        <fullName evidence="2">C2H2-type domain-containing protein</fullName>
    </recommendedName>
</protein>
<keyword evidence="1" id="KW-0479">Metal-binding</keyword>
<dbReference type="AlphaFoldDB" id="A0AAP0DT02"/>
<dbReference type="GO" id="GO:0003700">
    <property type="term" value="F:DNA-binding transcription factor activity"/>
    <property type="evidence" value="ECO:0007669"/>
    <property type="project" value="InterPro"/>
</dbReference>